<sequence length="49" mass="5535">MRKFSIIVLSVASTFIIMLNTGTTEKENAASKTKDIEYIQYMNREPGGH</sequence>
<evidence type="ECO:0000313" key="1">
    <source>
        <dbReference type="EMBL" id="EJR59496.1"/>
    </source>
</evidence>
<accession>A0A9W5KQF4</accession>
<protein>
    <submittedName>
        <fullName evidence="1">Uncharacterized protein</fullName>
    </submittedName>
</protein>
<name>A0A9W5KQF4_BACCE</name>
<dbReference type="EMBL" id="AHFG01000110">
    <property type="protein sequence ID" value="EJR59496.1"/>
    <property type="molecule type" value="Genomic_DNA"/>
</dbReference>
<gene>
    <name evidence="1" type="ORF">IK5_06279</name>
</gene>
<reference evidence="1 2" key="1">
    <citation type="submission" date="2012-04" db="EMBL/GenBank/DDBJ databases">
        <title>The Genome Sequence of Bacillus cereus VD154.</title>
        <authorList>
            <consortium name="The Broad Institute Genome Sequencing Platform"/>
            <consortium name="The Broad Institute Genome Sequencing Center for Infectious Disease"/>
            <person name="Feldgarden M."/>
            <person name="Van der Auwera G.A."/>
            <person name="Mahillon J."/>
            <person name="Duprez V."/>
            <person name="Timmery S."/>
            <person name="Mattelet C."/>
            <person name="Dierick K."/>
            <person name="Sun M."/>
            <person name="Yu Z."/>
            <person name="Zhu L."/>
            <person name="Hu X."/>
            <person name="Shank E.B."/>
            <person name="Swiecicka I."/>
            <person name="Hansen B.M."/>
            <person name="Andrup L."/>
            <person name="Young S.K."/>
            <person name="Zeng Q."/>
            <person name="Gargeya S."/>
            <person name="Fitzgerald M."/>
            <person name="Haas B."/>
            <person name="Abouelleil A."/>
            <person name="Alvarado L."/>
            <person name="Arachchi H.M."/>
            <person name="Berlin A."/>
            <person name="Chapman S.B."/>
            <person name="Goldberg J."/>
            <person name="Griggs A."/>
            <person name="Gujja S."/>
            <person name="Hansen M."/>
            <person name="Howarth C."/>
            <person name="Imamovic A."/>
            <person name="Larimer J."/>
            <person name="McCowen C."/>
            <person name="Montmayeur A."/>
            <person name="Murphy C."/>
            <person name="Neiman D."/>
            <person name="Pearson M."/>
            <person name="Priest M."/>
            <person name="Roberts A."/>
            <person name="Saif S."/>
            <person name="Shea T."/>
            <person name="Sisk P."/>
            <person name="Sykes S."/>
            <person name="Wortman J."/>
            <person name="Nusbaum C."/>
            <person name="Birren B."/>
        </authorList>
    </citation>
    <scope>NUCLEOTIDE SEQUENCE [LARGE SCALE GENOMIC DNA]</scope>
    <source>
        <strain evidence="1 2">VD154</strain>
    </source>
</reference>
<dbReference type="AlphaFoldDB" id="A0A9W5KQF4"/>
<comment type="caution">
    <text evidence="1">The sequence shown here is derived from an EMBL/GenBank/DDBJ whole genome shotgun (WGS) entry which is preliminary data.</text>
</comment>
<dbReference type="Proteomes" id="UP000006967">
    <property type="component" value="Unassembled WGS sequence"/>
</dbReference>
<proteinExistence type="predicted"/>
<organism evidence="1 2">
    <name type="scientific">Bacillus cereus VD154</name>
    <dbReference type="NCBI Taxonomy" id="1053238"/>
    <lineage>
        <taxon>Bacteria</taxon>
        <taxon>Bacillati</taxon>
        <taxon>Bacillota</taxon>
        <taxon>Bacilli</taxon>
        <taxon>Bacillales</taxon>
        <taxon>Bacillaceae</taxon>
        <taxon>Bacillus</taxon>
        <taxon>Bacillus cereus group</taxon>
    </lineage>
</organism>
<dbReference type="RefSeq" id="WP_001225009.1">
    <property type="nucleotide sequence ID" value="NZ_JH791891.1"/>
</dbReference>
<evidence type="ECO:0000313" key="2">
    <source>
        <dbReference type="Proteomes" id="UP000006967"/>
    </source>
</evidence>